<sequence>MPRGPRLRLPLAALAALVLAGCTGPLAVEAGPEATDPACAELLAALPRTVADAQARQTSGAGTAAWGEPAVLLRCGVTPTGPTSRECVSVEASDGSVVDWVLLASDDSGAILTTYGRRPAVEVEVPATYGPATLSVLPDVGPAVAALPVEAACLSS</sequence>
<comment type="caution">
    <text evidence="2">The sequence shown here is derived from an EMBL/GenBank/DDBJ whole genome shotgun (WGS) entry which is preliminary data.</text>
</comment>
<dbReference type="RefSeq" id="WP_340268271.1">
    <property type="nucleotide sequence ID" value="NZ_JBBEOG010000002.1"/>
</dbReference>
<dbReference type="InterPro" id="IPR021903">
    <property type="entry name" value="DUF3515"/>
</dbReference>
<evidence type="ECO:0000256" key="1">
    <source>
        <dbReference type="SAM" id="SignalP"/>
    </source>
</evidence>
<dbReference type="Proteomes" id="UP001596122">
    <property type="component" value="Unassembled WGS sequence"/>
</dbReference>
<feature type="chain" id="PRO_5046950173" evidence="1">
    <location>
        <begin position="31"/>
        <end position="156"/>
    </location>
</feature>
<name>A0ABW0GLQ8_9MICO</name>
<proteinExistence type="predicted"/>
<feature type="signal peptide" evidence="1">
    <location>
        <begin position="1"/>
        <end position="30"/>
    </location>
</feature>
<organism evidence="2 3">
    <name type="scientific">Aquipuribacter nitratireducens</name>
    <dbReference type="NCBI Taxonomy" id="650104"/>
    <lineage>
        <taxon>Bacteria</taxon>
        <taxon>Bacillati</taxon>
        <taxon>Actinomycetota</taxon>
        <taxon>Actinomycetes</taxon>
        <taxon>Micrococcales</taxon>
        <taxon>Intrasporangiaceae</taxon>
        <taxon>Aquipuribacter</taxon>
    </lineage>
</organism>
<keyword evidence="3" id="KW-1185">Reference proteome</keyword>
<accession>A0ABW0GLQ8</accession>
<dbReference type="PROSITE" id="PS51257">
    <property type="entry name" value="PROKAR_LIPOPROTEIN"/>
    <property type="match status" value="1"/>
</dbReference>
<reference evidence="3" key="1">
    <citation type="journal article" date="2019" name="Int. J. Syst. Evol. Microbiol.">
        <title>The Global Catalogue of Microorganisms (GCM) 10K type strain sequencing project: providing services to taxonomists for standard genome sequencing and annotation.</title>
        <authorList>
            <consortium name="The Broad Institute Genomics Platform"/>
            <consortium name="The Broad Institute Genome Sequencing Center for Infectious Disease"/>
            <person name="Wu L."/>
            <person name="Ma J."/>
        </authorList>
    </citation>
    <scope>NUCLEOTIDE SEQUENCE [LARGE SCALE GENOMIC DNA]</scope>
    <source>
        <strain evidence="3">CCUG 43114</strain>
    </source>
</reference>
<keyword evidence="1" id="KW-0732">Signal</keyword>
<evidence type="ECO:0000313" key="2">
    <source>
        <dbReference type="EMBL" id="MFC5380433.1"/>
    </source>
</evidence>
<evidence type="ECO:0000313" key="3">
    <source>
        <dbReference type="Proteomes" id="UP001596122"/>
    </source>
</evidence>
<dbReference type="Pfam" id="PF12028">
    <property type="entry name" value="DUF3515"/>
    <property type="match status" value="1"/>
</dbReference>
<gene>
    <name evidence="2" type="ORF">ACFPJ6_06490</name>
</gene>
<protein>
    <submittedName>
        <fullName evidence="2">DUF3515 family protein</fullName>
    </submittedName>
</protein>
<dbReference type="EMBL" id="JBHSLD010000007">
    <property type="protein sequence ID" value="MFC5380433.1"/>
    <property type="molecule type" value="Genomic_DNA"/>
</dbReference>